<evidence type="ECO:0000256" key="1">
    <source>
        <dbReference type="SAM" id="MobiDB-lite"/>
    </source>
</evidence>
<dbReference type="EMBL" id="CP027860">
    <property type="protein sequence ID" value="AVP98823.1"/>
    <property type="molecule type" value="Genomic_DNA"/>
</dbReference>
<reference evidence="3 4" key="2">
    <citation type="submission" date="2018-03" db="EMBL/GenBank/DDBJ databases">
        <authorList>
            <person name="Keele B.F."/>
        </authorList>
    </citation>
    <scope>NUCLEOTIDE SEQUENCE [LARGE SCALE GENOMIC DNA]</scope>
    <source>
        <strain evidence="3 4">D13</strain>
    </source>
</reference>
<feature type="compositionally biased region" description="Polar residues" evidence="1">
    <location>
        <begin position="27"/>
        <end position="41"/>
    </location>
</feature>
<feature type="chain" id="PRO_5015114211" evidence="2">
    <location>
        <begin position="21"/>
        <end position="83"/>
    </location>
</feature>
<organism evidence="3 4">
    <name type="scientific">Ahniella affigens</name>
    <dbReference type="NCBI Taxonomy" id="2021234"/>
    <lineage>
        <taxon>Bacteria</taxon>
        <taxon>Pseudomonadati</taxon>
        <taxon>Pseudomonadota</taxon>
        <taxon>Gammaproteobacteria</taxon>
        <taxon>Lysobacterales</taxon>
        <taxon>Rhodanobacteraceae</taxon>
        <taxon>Ahniella</taxon>
    </lineage>
</organism>
<dbReference type="AlphaFoldDB" id="A0A2P1PVE5"/>
<keyword evidence="2" id="KW-0732">Signal</keyword>
<sequence>MQIKTLTLALGLALTFNVLAEDTSTEQYASEQATQESSTGSRIRRLAPLTVNPTAVSHHEADAKPSQPLKQENQDAFLDGVAR</sequence>
<gene>
    <name evidence="3" type="ORF">C7S18_17270</name>
</gene>
<dbReference type="Proteomes" id="UP000241074">
    <property type="component" value="Chromosome"/>
</dbReference>
<proteinExistence type="predicted"/>
<dbReference type="RefSeq" id="WP_106892742.1">
    <property type="nucleotide sequence ID" value="NZ_CP027860.1"/>
</dbReference>
<protein>
    <submittedName>
        <fullName evidence="3">Uncharacterized protein</fullName>
    </submittedName>
</protein>
<feature type="region of interest" description="Disordered" evidence="1">
    <location>
        <begin position="27"/>
        <end position="46"/>
    </location>
</feature>
<feature type="region of interest" description="Disordered" evidence="1">
    <location>
        <begin position="54"/>
        <end position="83"/>
    </location>
</feature>
<dbReference type="KEGG" id="xba:C7S18_17270"/>
<evidence type="ECO:0000313" key="4">
    <source>
        <dbReference type="Proteomes" id="UP000241074"/>
    </source>
</evidence>
<evidence type="ECO:0000256" key="2">
    <source>
        <dbReference type="SAM" id="SignalP"/>
    </source>
</evidence>
<name>A0A2P1PVE5_9GAMM</name>
<reference evidence="3 4" key="1">
    <citation type="submission" date="2018-03" db="EMBL/GenBank/DDBJ databases">
        <title>Ahniella affigens gen. nov., sp. nov., a gammaproteobacterium isolated from sandy soil near a stream.</title>
        <authorList>
            <person name="Ko Y."/>
            <person name="Kim J.-H."/>
        </authorList>
    </citation>
    <scope>NUCLEOTIDE SEQUENCE [LARGE SCALE GENOMIC DNA]</scope>
    <source>
        <strain evidence="3 4">D13</strain>
    </source>
</reference>
<feature type="signal peptide" evidence="2">
    <location>
        <begin position="1"/>
        <end position="20"/>
    </location>
</feature>
<evidence type="ECO:0000313" key="3">
    <source>
        <dbReference type="EMBL" id="AVP98823.1"/>
    </source>
</evidence>
<accession>A0A2P1PVE5</accession>
<keyword evidence="4" id="KW-1185">Reference proteome</keyword>